<dbReference type="PROSITE" id="PS51015">
    <property type="entry name" value="YDG"/>
    <property type="match status" value="1"/>
</dbReference>
<dbReference type="Gramene" id="KQL01685">
    <property type="protein sequence ID" value="KQL01685"/>
    <property type="gene ID" value="SETIT_013934mg"/>
</dbReference>
<dbReference type="EnsemblPlants" id="KQL01685">
    <property type="protein sequence ID" value="KQL01685"/>
    <property type="gene ID" value="SETIT_013934mg"/>
</dbReference>
<dbReference type="AlphaFoldDB" id="K3YI65"/>
<dbReference type="EMBL" id="CM003533">
    <property type="protein sequence ID" value="RCV30959.1"/>
    <property type="molecule type" value="Genomic_DNA"/>
</dbReference>
<dbReference type="STRING" id="4555.K3YI65"/>
<evidence type="ECO:0000259" key="4">
    <source>
        <dbReference type="PROSITE" id="PS51015"/>
    </source>
</evidence>
<reference evidence="5 7" key="1">
    <citation type="journal article" date="2012" name="Nat. Biotechnol.">
        <title>Reference genome sequence of the model plant Setaria.</title>
        <authorList>
            <person name="Bennetzen J.L."/>
            <person name="Schmutz J."/>
            <person name="Wang H."/>
            <person name="Percifield R."/>
            <person name="Hawkins J."/>
            <person name="Pontaroli A.C."/>
            <person name="Estep M."/>
            <person name="Feng L."/>
            <person name="Vaughn J.N."/>
            <person name="Grimwood J."/>
            <person name="Jenkins J."/>
            <person name="Barry K."/>
            <person name="Lindquist E."/>
            <person name="Hellsten U."/>
            <person name="Deshpande S."/>
            <person name="Wang X."/>
            <person name="Wu X."/>
            <person name="Mitros T."/>
            <person name="Triplett J."/>
            <person name="Yang X."/>
            <person name="Ye C.Y."/>
            <person name="Mauro-Herrera M."/>
            <person name="Wang L."/>
            <person name="Li P."/>
            <person name="Sharma M."/>
            <person name="Sharma R."/>
            <person name="Ronald P.C."/>
            <person name="Panaud O."/>
            <person name="Kellogg E.A."/>
            <person name="Brutnell T.P."/>
            <person name="Doust A.N."/>
            <person name="Tuskan G.A."/>
            <person name="Rokhsar D."/>
            <person name="Devos K.M."/>
        </authorList>
    </citation>
    <scope>NUCLEOTIDE SEQUENCE [LARGE SCALE GENOMIC DNA]</scope>
    <source>
        <strain evidence="7">cv. Yugu1</strain>
        <strain evidence="5">Yugu1</strain>
    </source>
</reference>
<dbReference type="OrthoDB" id="681837at2759"/>
<proteinExistence type="predicted"/>
<dbReference type="SMART" id="SM00466">
    <property type="entry name" value="SRA"/>
    <property type="match status" value="1"/>
</dbReference>
<dbReference type="SUPFAM" id="SSF88697">
    <property type="entry name" value="PUA domain-like"/>
    <property type="match status" value="1"/>
</dbReference>
<name>K3YI65_SETIT</name>
<organism evidence="5">
    <name type="scientific">Setaria italica</name>
    <name type="common">Foxtail millet</name>
    <name type="synonym">Panicum italicum</name>
    <dbReference type="NCBI Taxonomy" id="4555"/>
    <lineage>
        <taxon>Eukaryota</taxon>
        <taxon>Viridiplantae</taxon>
        <taxon>Streptophyta</taxon>
        <taxon>Embryophyta</taxon>
        <taxon>Tracheophyta</taxon>
        <taxon>Spermatophyta</taxon>
        <taxon>Magnoliopsida</taxon>
        <taxon>Liliopsida</taxon>
        <taxon>Poales</taxon>
        <taxon>Poaceae</taxon>
        <taxon>PACMAD clade</taxon>
        <taxon>Panicoideae</taxon>
        <taxon>Panicodae</taxon>
        <taxon>Paniceae</taxon>
        <taxon>Cenchrinae</taxon>
        <taxon>Setaria</taxon>
    </lineage>
</organism>
<dbReference type="InterPro" id="IPR003105">
    <property type="entry name" value="SRA_YDG"/>
</dbReference>
<evidence type="ECO:0000256" key="3">
    <source>
        <dbReference type="PROSITE-ProRule" id="PRU00358"/>
    </source>
</evidence>
<sequence>MEKAAAAAAPLPGGKDGALFGAAAAKEVEVMNIGSSCNSVAESSKQDQVMQVPIASDKFHMIEEKESATTKGFFGPMKKVMVNAPAHLRMKIDSTCALDSKGKLNDEVAFNLDDDDILKALVVHEGKLELYLNNSSGLPSVSCQRQYGSENADARIQFKKLCRRFEFVCRALVQAVEQDLLKIRRIDLEASKMIRKLPGFSEHGPIVGQVPGVEVGDAFLYRVQLAIVGLHRVYQGGIDTTKYTNGKRIAISIVASGGYPDELPRSGELIYTGSGGKHTGKKDDEDQKLERGNLALKNCIETETPVRVIHGFKGQNTEGGSHLRAQQISTVTYDGLYWVVDFWMHGQPGSRVFKYKLQKIPGQPELPMHIAKGMRLY</sequence>
<dbReference type="Gene3D" id="2.30.280.10">
    <property type="entry name" value="SRA-YDG"/>
    <property type="match status" value="1"/>
</dbReference>
<reference evidence="6" key="3">
    <citation type="submission" date="2018-08" db="UniProtKB">
        <authorList>
            <consortium name="EnsemblPlants"/>
        </authorList>
    </citation>
    <scope>IDENTIFICATION</scope>
    <source>
        <strain evidence="6">Yugu1</strain>
    </source>
</reference>
<accession>K3YI65</accession>
<comment type="subcellular location">
    <subcellularLocation>
        <location evidence="1">Chromosome</location>
    </subcellularLocation>
    <subcellularLocation>
        <location evidence="3">Nucleus</location>
    </subcellularLocation>
</comment>
<dbReference type="EMBL" id="AGNK02003815">
    <property type="status" value="NOT_ANNOTATED_CDS"/>
    <property type="molecule type" value="Genomic_DNA"/>
</dbReference>
<dbReference type="GO" id="GO:0003690">
    <property type="term" value="F:double-stranded DNA binding"/>
    <property type="evidence" value="ECO:0000318"/>
    <property type="project" value="GO_Central"/>
</dbReference>
<dbReference type="Proteomes" id="UP000004995">
    <property type="component" value="Unassembled WGS sequence"/>
</dbReference>
<dbReference type="HOGENOM" id="CLU_734467_0_0_1"/>
<dbReference type="PANTHER" id="PTHR45660">
    <property type="entry name" value="HISTONE-LYSINE N-METHYLTRANSFERASE SETMAR"/>
    <property type="match status" value="1"/>
</dbReference>
<dbReference type="InterPro" id="IPR051357">
    <property type="entry name" value="H3K9_HMTase_SUVAR3-9"/>
</dbReference>
<evidence type="ECO:0000256" key="1">
    <source>
        <dbReference type="ARBA" id="ARBA00004286"/>
    </source>
</evidence>
<dbReference type="GO" id="GO:0005694">
    <property type="term" value="C:chromosome"/>
    <property type="evidence" value="ECO:0007669"/>
    <property type="project" value="UniProtKB-SubCell"/>
</dbReference>
<dbReference type="FunCoup" id="K3YI65">
    <property type="interactions" value="2"/>
</dbReference>
<evidence type="ECO:0000313" key="5">
    <source>
        <dbReference type="EMBL" id="RCV30959.1"/>
    </source>
</evidence>
<reference evidence="5" key="2">
    <citation type="submission" date="2015-07" db="EMBL/GenBank/DDBJ databases">
        <authorList>
            <person name="Noorani M."/>
        </authorList>
    </citation>
    <scope>NUCLEOTIDE SEQUENCE</scope>
    <source>
        <strain evidence="5">Yugu1</strain>
    </source>
</reference>
<dbReference type="eggNOG" id="ENOG502S1J4">
    <property type="taxonomic scope" value="Eukaryota"/>
</dbReference>
<dbReference type="Pfam" id="PF02182">
    <property type="entry name" value="SAD_SRA"/>
    <property type="match status" value="1"/>
</dbReference>
<dbReference type="GO" id="GO:0042054">
    <property type="term" value="F:histone methyltransferase activity"/>
    <property type="evidence" value="ECO:0000318"/>
    <property type="project" value="GO_Central"/>
</dbReference>
<evidence type="ECO:0000313" key="6">
    <source>
        <dbReference type="EnsemblPlants" id="KQL01685"/>
    </source>
</evidence>
<dbReference type="PANTHER" id="PTHR45660:SF11">
    <property type="entry name" value="OS08G0400200 PROTEIN"/>
    <property type="match status" value="1"/>
</dbReference>
<dbReference type="InterPro" id="IPR015947">
    <property type="entry name" value="PUA-like_sf"/>
</dbReference>
<evidence type="ECO:0000313" key="7">
    <source>
        <dbReference type="Proteomes" id="UP000004995"/>
    </source>
</evidence>
<feature type="domain" description="YDG" evidence="4">
    <location>
        <begin position="208"/>
        <end position="359"/>
    </location>
</feature>
<dbReference type="OMA" id="SSTHFRM"/>
<protein>
    <recommendedName>
        <fullName evidence="4">YDG domain-containing protein</fullName>
    </recommendedName>
</protein>
<keyword evidence="2 3" id="KW-0539">Nucleus</keyword>
<dbReference type="GO" id="GO:0005634">
    <property type="term" value="C:nucleus"/>
    <property type="evidence" value="ECO:0007669"/>
    <property type="project" value="UniProtKB-SubCell"/>
</dbReference>
<gene>
    <name evidence="5" type="ORF">SETIT_6G137700v2</name>
</gene>
<keyword evidence="7" id="KW-1185">Reference proteome</keyword>
<dbReference type="InterPro" id="IPR036987">
    <property type="entry name" value="SRA-YDG_sf"/>
</dbReference>
<evidence type="ECO:0000256" key="2">
    <source>
        <dbReference type="ARBA" id="ARBA00023242"/>
    </source>
</evidence>